<dbReference type="OrthoDB" id="5402478at2"/>
<reference evidence="4 5" key="1">
    <citation type="submission" date="2016-10" db="EMBL/GenBank/DDBJ databases">
        <authorList>
            <person name="de Groot N.N."/>
        </authorList>
    </citation>
    <scope>NUCLEOTIDE SEQUENCE [LARGE SCALE GENOMIC DNA]</scope>
    <source>
        <strain evidence="4 5">CGMCC 1.6493</strain>
    </source>
</reference>
<gene>
    <name evidence="4" type="ORF">SAMN04487956_1414</name>
</gene>
<protein>
    <submittedName>
        <fullName evidence="4">Polyketide cyclase / dehydrase and lipid transport</fullName>
    </submittedName>
</protein>
<dbReference type="InterPro" id="IPR005031">
    <property type="entry name" value="COQ10_START"/>
</dbReference>
<dbReference type="RefSeq" id="WP_089851623.1">
    <property type="nucleotide sequence ID" value="NZ_FPAQ01000041.1"/>
</dbReference>
<accession>A0A1I7CD96</accession>
<feature type="domain" description="Coenzyme Q-binding protein COQ10 START" evidence="3">
    <location>
        <begin position="13"/>
        <end position="130"/>
    </location>
</feature>
<proteinExistence type="inferred from homology"/>
<evidence type="ECO:0000259" key="3">
    <source>
        <dbReference type="Pfam" id="PF03364"/>
    </source>
</evidence>
<keyword evidence="2" id="KW-1277">Toxin-antitoxin system</keyword>
<dbReference type="Pfam" id="PF03364">
    <property type="entry name" value="Polyketide_cyc"/>
    <property type="match status" value="1"/>
</dbReference>
<evidence type="ECO:0000313" key="4">
    <source>
        <dbReference type="EMBL" id="SFT97376.1"/>
    </source>
</evidence>
<dbReference type="Gene3D" id="3.30.530.20">
    <property type="match status" value="1"/>
</dbReference>
<dbReference type="EMBL" id="FPAQ01000041">
    <property type="protein sequence ID" value="SFT97376.1"/>
    <property type="molecule type" value="Genomic_DNA"/>
</dbReference>
<comment type="similarity">
    <text evidence="1">Belongs to the ribosome association toxin RatA family.</text>
</comment>
<name>A0A1I7CD96_9GAMM</name>
<evidence type="ECO:0000256" key="2">
    <source>
        <dbReference type="ARBA" id="ARBA00022649"/>
    </source>
</evidence>
<dbReference type="SUPFAM" id="SSF55961">
    <property type="entry name" value="Bet v1-like"/>
    <property type="match status" value="1"/>
</dbReference>
<evidence type="ECO:0000256" key="1">
    <source>
        <dbReference type="ARBA" id="ARBA00008918"/>
    </source>
</evidence>
<dbReference type="AlphaFoldDB" id="A0A1I7CD96"/>
<dbReference type="InterPro" id="IPR023393">
    <property type="entry name" value="START-like_dom_sf"/>
</dbReference>
<sequence length="159" mass="18840">MTELRYLTTWWFEAPLDRVYRTLADPVDWPVWWKSLRAVEELAPGDARGIGRRYRYRWRSRLGYRLCFEVRVTRVVPGRLIEGVARGDVRGIGRWLVSEARGVTRVRYEWRVRPVRPWMALIAPLAEPMFAWNHHAVMRDGAEGLARWLDVPLLAIDRQ</sequence>
<evidence type="ECO:0000313" key="5">
    <source>
        <dbReference type="Proteomes" id="UP000199594"/>
    </source>
</evidence>
<organism evidence="4 5">
    <name type="scientific">Halomonas saccharevitans</name>
    <dbReference type="NCBI Taxonomy" id="416872"/>
    <lineage>
        <taxon>Bacteria</taxon>
        <taxon>Pseudomonadati</taxon>
        <taxon>Pseudomonadota</taxon>
        <taxon>Gammaproteobacteria</taxon>
        <taxon>Oceanospirillales</taxon>
        <taxon>Halomonadaceae</taxon>
        <taxon>Halomonas</taxon>
    </lineage>
</organism>
<dbReference type="Proteomes" id="UP000199594">
    <property type="component" value="Unassembled WGS sequence"/>
</dbReference>